<dbReference type="AlphaFoldDB" id="A0A1I3V3B1"/>
<reference evidence="4" key="1">
    <citation type="submission" date="2016-10" db="EMBL/GenBank/DDBJ databases">
        <authorList>
            <person name="Varghese N."/>
            <person name="Submissions S."/>
        </authorList>
    </citation>
    <scope>NUCLEOTIDE SEQUENCE [LARGE SCALE GENOMIC DNA]</scope>
    <source>
        <strain evidence="4">DSM 17908</strain>
    </source>
</reference>
<accession>A0A1I3V3B1</accession>
<gene>
    <name evidence="3" type="ORF">SAMN05421680_11928</name>
    <name evidence="2" type="ORF">Xmau_03824</name>
</gene>
<organism evidence="3 4">
    <name type="scientific">Xenorhabdus mauleonii</name>
    <dbReference type="NCBI Taxonomy" id="351675"/>
    <lineage>
        <taxon>Bacteria</taxon>
        <taxon>Pseudomonadati</taxon>
        <taxon>Pseudomonadota</taxon>
        <taxon>Gammaproteobacteria</taxon>
        <taxon>Enterobacterales</taxon>
        <taxon>Morganellaceae</taxon>
        <taxon>Xenorhabdus</taxon>
    </lineage>
</organism>
<keyword evidence="1" id="KW-0472">Membrane</keyword>
<sequence>MNLDIKVKIQNKYLLLNFFSIACFIGLHWLVKQRFDVFSGKFRLLRFIFTLILLL</sequence>
<dbReference type="EMBL" id="NITY01000020">
    <property type="protein sequence ID" value="PHM37606.1"/>
    <property type="molecule type" value="Genomic_DNA"/>
</dbReference>
<evidence type="ECO:0000256" key="1">
    <source>
        <dbReference type="SAM" id="Phobius"/>
    </source>
</evidence>
<dbReference type="PROSITE" id="PS51257">
    <property type="entry name" value="PROKAR_LIPOPROTEIN"/>
    <property type="match status" value="1"/>
</dbReference>
<feature type="transmembrane region" description="Helical" evidence="1">
    <location>
        <begin position="12"/>
        <end position="31"/>
    </location>
</feature>
<dbReference type="Proteomes" id="UP000224607">
    <property type="component" value="Unassembled WGS sequence"/>
</dbReference>
<protein>
    <submittedName>
        <fullName evidence="3">Uncharacterized protein</fullName>
    </submittedName>
</protein>
<name>A0A1I3V3B1_9GAMM</name>
<reference evidence="3" key="2">
    <citation type="submission" date="2016-10" db="EMBL/GenBank/DDBJ databases">
        <authorList>
            <person name="de Groot N.N."/>
        </authorList>
    </citation>
    <scope>NUCLEOTIDE SEQUENCE [LARGE SCALE GENOMIC DNA]</scope>
    <source>
        <strain evidence="3">DSM 17908</strain>
    </source>
</reference>
<reference evidence="2 5" key="3">
    <citation type="journal article" date="2017" name="Nat. Microbiol.">
        <title>Natural product diversity associated with the nematode symbionts Photorhabdus and Xenorhabdus.</title>
        <authorList>
            <person name="Tobias N.J."/>
            <person name="Wolff H."/>
            <person name="Djahanschiri B."/>
            <person name="Grundmann F."/>
            <person name="Kronenwerth M."/>
            <person name="Shi Y.M."/>
            <person name="Simonyi S."/>
            <person name="Grun P."/>
            <person name="Shapiro-Ilan D."/>
            <person name="Pidot S.J."/>
            <person name="Stinear T.P."/>
            <person name="Ebersberger I."/>
            <person name="Bode H.B."/>
        </authorList>
    </citation>
    <scope>NUCLEOTIDE SEQUENCE [LARGE SCALE GENOMIC DNA]</scope>
    <source>
        <strain evidence="2 5">DSM 17908</strain>
    </source>
</reference>
<keyword evidence="1" id="KW-1133">Transmembrane helix</keyword>
<dbReference type="Proteomes" id="UP000198919">
    <property type="component" value="Unassembled WGS sequence"/>
</dbReference>
<dbReference type="EMBL" id="FORG01000019">
    <property type="protein sequence ID" value="SFJ89590.1"/>
    <property type="molecule type" value="Genomic_DNA"/>
</dbReference>
<proteinExistence type="predicted"/>
<evidence type="ECO:0000313" key="4">
    <source>
        <dbReference type="Proteomes" id="UP000198919"/>
    </source>
</evidence>
<keyword evidence="5" id="KW-1185">Reference proteome</keyword>
<keyword evidence="1" id="KW-0812">Transmembrane</keyword>
<evidence type="ECO:0000313" key="5">
    <source>
        <dbReference type="Proteomes" id="UP000224607"/>
    </source>
</evidence>
<evidence type="ECO:0000313" key="3">
    <source>
        <dbReference type="EMBL" id="SFJ89590.1"/>
    </source>
</evidence>
<evidence type="ECO:0000313" key="2">
    <source>
        <dbReference type="EMBL" id="PHM37606.1"/>
    </source>
</evidence>